<evidence type="ECO:0000256" key="11">
    <source>
        <dbReference type="ARBA" id="ARBA00022967"/>
    </source>
</evidence>
<dbReference type="InterPro" id="IPR001650">
    <property type="entry name" value="Helicase_C-like"/>
</dbReference>
<dbReference type="PROSITE" id="PS51194">
    <property type="entry name" value="HELICASE_CTER"/>
    <property type="match status" value="1"/>
</dbReference>
<dbReference type="InterPro" id="IPR011116">
    <property type="entry name" value="SecA_Wing/Scaffold"/>
</dbReference>
<evidence type="ECO:0000256" key="10">
    <source>
        <dbReference type="ARBA" id="ARBA00022927"/>
    </source>
</evidence>
<feature type="domain" description="SecA family profile" evidence="19">
    <location>
        <begin position="1"/>
        <end position="612"/>
    </location>
</feature>
<feature type="binding site" evidence="14">
    <location>
        <begin position="103"/>
        <end position="107"/>
    </location>
    <ligand>
        <name>ATP</name>
        <dbReference type="ChEBI" id="CHEBI:30616"/>
    </ligand>
</feature>
<feature type="compositionally biased region" description="Polar residues" evidence="16">
    <location>
        <begin position="854"/>
        <end position="865"/>
    </location>
</feature>
<dbReference type="PRINTS" id="PR00906">
    <property type="entry name" value="SECA"/>
</dbReference>
<dbReference type="SUPFAM" id="SSF81886">
    <property type="entry name" value="Helical scaffold and wing domains of SecA"/>
    <property type="match status" value="1"/>
</dbReference>
<dbReference type="PANTHER" id="PTHR30612">
    <property type="entry name" value="SECA INNER MEMBRANE COMPONENT OF SEC PROTEIN SECRETION SYSTEM"/>
    <property type="match status" value="1"/>
</dbReference>
<dbReference type="GO" id="GO:0005886">
    <property type="term" value="C:plasma membrane"/>
    <property type="evidence" value="ECO:0007669"/>
    <property type="project" value="UniProtKB-SubCell"/>
</dbReference>
<dbReference type="SUPFAM" id="SSF81767">
    <property type="entry name" value="Pre-protein crosslinking domain of SecA"/>
    <property type="match status" value="1"/>
</dbReference>
<dbReference type="Proteomes" id="UP000808388">
    <property type="component" value="Unassembled WGS sequence"/>
</dbReference>
<dbReference type="Pfam" id="PF07516">
    <property type="entry name" value="SecA_SW"/>
    <property type="match status" value="1"/>
</dbReference>
<keyword evidence="8" id="KW-0862">Zinc</keyword>
<keyword evidence="4 14" id="KW-1003">Cell membrane</keyword>
<comment type="caution">
    <text evidence="20">The sequence shown here is derived from an EMBL/GenBank/DDBJ whole genome shotgun (WGS) entry which is preliminary data.</text>
</comment>
<evidence type="ECO:0000259" key="19">
    <source>
        <dbReference type="PROSITE" id="PS51196"/>
    </source>
</evidence>
<dbReference type="Gene3D" id="3.90.1440.10">
    <property type="entry name" value="SecA, preprotein cross-linking domain"/>
    <property type="match status" value="1"/>
</dbReference>
<dbReference type="SMART" id="SM00958">
    <property type="entry name" value="SecA_PP_bind"/>
    <property type="match status" value="1"/>
</dbReference>
<reference evidence="20" key="1">
    <citation type="submission" date="2020-07" db="EMBL/GenBank/DDBJ databases">
        <title>Huge and variable diversity of episymbiotic CPR bacteria and DPANN archaea in groundwater ecosystems.</title>
        <authorList>
            <person name="He C.Y."/>
            <person name="Keren R."/>
            <person name="Whittaker M."/>
            <person name="Farag I.F."/>
            <person name="Doudna J."/>
            <person name="Cate J.H.D."/>
            <person name="Banfield J.F."/>
        </authorList>
    </citation>
    <scope>NUCLEOTIDE SEQUENCE</scope>
    <source>
        <strain evidence="20">NC_groundwater_972_Pr1_S-0.2um_49_27</strain>
    </source>
</reference>
<dbReference type="EMBL" id="JACQCQ010000002">
    <property type="protein sequence ID" value="MBI3627237.1"/>
    <property type="molecule type" value="Genomic_DNA"/>
</dbReference>
<dbReference type="InterPro" id="IPR014018">
    <property type="entry name" value="SecA_motor_DEAD"/>
</dbReference>
<keyword evidence="6" id="KW-0479">Metal-binding</keyword>
<keyword evidence="10 14" id="KW-0653">Protein transport</keyword>
<dbReference type="InterPro" id="IPR000185">
    <property type="entry name" value="SecA"/>
</dbReference>
<keyword evidence="9 14" id="KW-0067">ATP-binding</keyword>
<dbReference type="Pfam" id="PF07517">
    <property type="entry name" value="SecA_DEAD"/>
    <property type="match status" value="1"/>
</dbReference>
<evidence type="ECO:0000256" key="14">
    <source>
        <dbReference type="HAMAP-Rule" id="MF_01382"/>
    </source>
</evidence>
<evidence type="ECO:0000256" key="7">
    <source>
        <dbReference type="ARBA" id="ARBA00022741"/>
    </source>
</evidence>
<evidence type="ECO:0000256" key="8">
    <source>
        <dbReference type="ARBA" id="ARBA00022833"/>
    </source>
</evidence>
<comment type="subcellular location">
    <subcellularLocation>
        <location evidence="14">Cell membrane</location>
        <topology evidence="14">Peripheral membrane protein</topology>
        <orientation evidence="14">Cytoplasmic side</orientation>
    </subcellularLocation>
    <subcellularLocation>
        <location evidence="14">Cytoplasm</location>
    </subcellularLocation>
    <text evidence="14">Distribution is 50-50.</text>
</comment>
<dbReference type="HAMAP" id="MF_01382">
    <property type="entry name" value="SecA"/>
    <property type="match status" value="1"/>
</dbReference>
<keyword evidence="12 14" id="KW-0811">Translocation</keyword>
<dbReference type="GO" id="GO:0046872">
    <property type="term" value="F:metal ion binding"/>
    <property type="evidence" value="ECO:0007669"/>
    <property type="project" value="UniProtKB-KW"/>
</dbReference>
<dbReference type="InterPro" id="IPR027417">
    <property type="entry name" value="P-loop_NTPase"/>
</dbReference>
<dbReference type="PROSITE" id="PS51196">
    <property type="entry name" value="SECA_MOTOR_DEAD"/>
    <property type="match status" value="1"/>
</dbReference>
<dbReference type="InterPro" id="IPR014001">
    <property type="entry name" value="Helicase_ATP-bd"/>
</dbReference>
<keyword evidence="3 14" id="KW-0813">Transport</keyword>
<dbReference type="InterPro" id="IPR044722">
    <property type="entry name" value="SecA_SF2_C"/>
</dbReference>
<dbReference type="SMART" id="SM00957">
    <property type="entry name" value="SecA_DEAD"/>
    <property type="match status" value="1"/>
</dbReference>
<keyword evidence="13 14" id="KW-0472">Membrane</keyword>
<dbReference type="Gene3D" id="3.40.50.300">
    <property type="entry name" value="P-loop containing nucleotide triphosphate hydrolases"/>
    <property type="match status" value="3"/>
</dbReference>
<dbReference type="EC" id="7.4.2.8" evidence="14"/>
<evidence type="ECO:0000259" key="18">
    <source>
        <dbReference type="PROSITE" id="PS51194"/>
    </source>
</evidence>
<dbReference type="InterPro" id="IPR036266">
    <property type="entry name" value="SecA_Wing/Scaffold_sf"/>
</dbReference>
<dbReference type="GO" id="GO:0008564">
    <property type="term" value="F:protein-exporting ATPase activity"/>
    <property type="evidence" value="ECO:0007669"/>
    <property type="project" value="UniProtKB-EC"/>
</dbReference>
<evidence type="ECO:0000256" key="6">
    <source>
        <dbReference type="ARBA" id="ARBA00022723"/>
    </source>
</evidence>
<name>A0A9D6LR90_9BACT</name>
<dbReference type="InterPro" id="IPR004027">
    <property type="entry name" value="SEC_C_motif"/>
</dbReference>
<organism evidence="20 21">
    <name type="scientific">Candidatus Sungiibacteriota bacterium</name>
    <dbReference type="NCBI Taxonomy" id="2750080"/>
    <lineage>
        <taxon>Bacteria</taxon>
        <taxon>Candidatus Sungiibacteriota</taxon>
    </lineage>
</organism>
<dbReference type="CDD" id="cd18803">
    <property type="entry name" value="SF2_C_secA"/>
    <property type="match status" value="1"/>
</dbReference>
<dbReference type="NCBIfam" id="NF009538">
    <property type="entry name" value="PRK12904.1"/>
    <property type="match status" value="1"/>
</dbReference>
<evidence type="ECO:0000259" key="17">
    <source>
        <dbReference type="PROSITE" id="PS51192"/>
    </source>
</evidence>
<keyword evidence="7 14" id="KW-0547">Nucleotide-binding</keyword>
<evidence type="ECO:0000313" key="21">
    <source>
        <dbReference type="Proteomes" id="UP000808388"/>
    </source>
</evidence>
<evidence type="ECO:0000256" key="13">
    <source>
        <dbReference type="ARBA" id="ARBA00023136"/>
    </source>
</evidence>
<dbReference type="SUPFAM" id="SSF52540">
    <property type="entry name" value="P-loop containing nucleoside triphosphate hydrolases"/>
    <property type="match status" value="2"/>
</dbReference>
<dbReference type="NCBIfam" id="TIGR00963">
    <property type="entry name" value="secA"/>
    <property type="match status" value="1"/>
</dbReference>
<dbReference type="Pfam" id="PF21090">
    <property type="entry name" value="P-loop_SecA"/>
    <property type="match status" value="2"/>
</dbReference>
<accession>A0A9D6LR90</accession>
<dbReference type="GO" id="GO:0065002">
    <property type="term" value="P:intracellular protein transmembrane transport"/>
    <property type="evidence" value="ECO:0007669"/>
    <property type="project" value="UniProtKB-UniRule"/>
</dbReference>
<dbReference type="InterPro" id="IPR011115">
    <property type="entry name" value="SecA_DEAD"/>
</dbReference>
<proteinExistence type="inferred from homology"/>
<protein>
    <recommendedName>
        <fullName evidence="14 15">Protein translocase subunit SecA</fullName>
        <ecNumber evidence="14">7.4.2.8</ecNumber>
    </recommendedName>
</protein>
<dbReference type="AlphaFoldDB" id="A0A9D6LR90"/>
<gene>
    <name evidence="14 20" type="primary">secA</name>
    <name evidence="20" type="ORF">HY220_00595</name>
</gene>
<dbReference type="InterPro" id="IPR036670">
    <property type="entry name" value="SecA_X-link_sf"/>
</dbReference>
<feature type="binding site" evidence="14">
    <location>
        <position position="525"/>
    </location>
    <ligand>
        <name>ATP</name>
        <dbReference type="ChEBI" id="CHEBI:30616"/>
    </ligand>
</feature>
<dbReference type="GO" id="GO:0005524">
    <property type="term" value="F:ATP binding"/>
    <property type="evidence" value="ECO:0007669"/>
    <property type="project" value="UniProtKB-UniRule"/>
</dbReference>
<sequence>MAWFSAILGNANLRVVKDLEPLVVDINAREADFEKLSDAELQAKTVEFKKRIEAGELLNDLLPEAFAAVREASKRTLGQRHFDVQLMGGAVLHQGRIAEMRTGEGKTLVATLPSYLNALSGNGVHIVTVNDYLSRRDAVWMGQIYAALGLSTAVINHDTSYIYDTSAEAEAEDAKRDLIGGFKIVYDFLRPVTRQEAYRADITYGTNNEYAFDYLRDNMVYAAADKRQRGFTYAIVDEVDSILIDEARTPLIISAPDEESGELYKTFSRIVPRLKRDADYTVDEKLRAVSLTEPGIDKLEEILGKKLYEGGHEAESMRLVHHVEQALKAETLFLRDRDYVLTKGEVIIVDEFTGRLMPGRRWSEGLHQAIEAKESVEVQKESRTLATVTFQNYFRMYKKLAGMTGTAATNAEEFHKVYNLDVVTIPTHRENVRQDLADLVFRTEKGKFLALARKIKSLNEAGAPVLIGTVSIEKNERLAEVLKREGVPHEILNAKNHEKEAEVIAQAGAPGAVTVATNLAGRGVDIILGGNPPASEDAEKVKNLGGLHVFGTERHEARRIDNQLRGRSGRQGDPGATQFYLSLDDDLMRIFGSGRIKKMMESFGIPEDEPIENKMVSKAIESAQAKIEGFHFDARKHVLEFDDVMNRQREAIYRLRSEILESGEDKEKLQKRVFSMIDEEASIILNNYLNAEDLNQGIDELKQFMQVFLPEETDLNKFDELKELNSGELFDSARELVAGKLKNAYQNKAAKFGEGFMTTVRASLLQTIDMFWMDHLTTMDHLRDSVRLRAYGQRDPLVEYKNESVRLFRMLQGTIRQYALQIIFRIGNVERQAAGDKRQAAQPSQNLIFESAKNQNPESGINNQGMERPASAKALAGRNDPCPCGSGKKYKRCHGA</sequence>
<dbReference type="Pfam" id="PF02810">
    <property type="entry name" value="SEC-C"/>
    <property type="match status" value="1"/>
</dbReference>
<dbReference type="PROSITE" id="PS51192">
    <property type="entry name" value="HELICASE_ATP_BIND_1"/>
    <property type="match status" value="1"/>
</dbReference>
<dbReference type="FunFam" id="3.40.50.300:FF:000429">
    <property type="entry name" value="Preprotein translocase subunit SecA"/>
    <property type="match status" value="1"/>
</dbReference>
<feature type="domain" description="Helicase C-terminal" evidence="18">
    <location>
        <begin position="450"/>
        <end position="628"/>
    </location>
</feature>
<evidence type="ECO:0000256" key="5">
    <source>
        <dbReference type="ARBA" id="ARBA00022490"/>
    </source>
</evidence>
<evidence type="ECO:0000256" key="2">
    <source>
        <dbReference type="ARBA" id="ARBA00007650"/>
    </source>
</evidence>
<comment type="cofactor">
    <cofactor evidence="1">
        <name>Zn(2+)</name>
        <dbReference type="ChEBI" id="CHEBI:29105"/>
    </cofactor>
</comment>
<dbReference type="FunFam" id="3.90.1440.10:FF:000001">
    <property type="entry name" value="Preprotein translocase subunit SecA"/>
    <property type="match status" value="1"/>
</dbReference>
<dbReference type="Gene3D" id="1.10.3060.10">
    <property type="entry name" value="Helical scaffold and wing domains of SecA"/>
    <property type="match status" value="1"/>
</dbReference>
<evidence type="ECO:0000256" key="12">
    <source>
        <dbReference type="ARBA" id="ARBA00023010"/>
    </source>
</evidence>
<dbReference type="InterPro" id="IPR011130">
    <property type="entry name" value="SecA_preprotein_X-link_dom"/>
</dbReference>
<dbReference type="GO" id="GO:0017038">
    <property type="term" value="P:protein import"/>
    <property type="evidence" value="ECO:0007669"/>
    <property type="project" value="InterPro"/>
</dbReference>
<evidence type="ECO:0000256" key="4">
    <source>
        <dbReference type="ARBA" id="ARBA00022475"/>
    </source>
</evidence>
<evidence type="ECO:0000256" key="15">
    <source>
        <dbReference type="RuleBase" id="RU003874"/>
    </source>
</evidence>
<comment type="similarity">
    <text evidence="2 14 15">Belongs to the SecA family.</text>
</comment>
<dbReference type="GO" id="GO:0043952">
    <property type="term" value="P:protein transport by the Sec complex"/>
    <property type="evidence" value="ECO:0007669"/>
    <property type="project" value="TreeGrafter"/>
</dbReference>
<dbReference type="Pfam" id="PF01043">
    <property type="entry name" value="SecA_PP_bind"/>
    <property type="match status" value="1"/>
</dbReference>
<feature type="region of interest" description="Disordered" evidence="16">
    <location>
        <begin position="854"/>
        <end position="888"/>
    </location>
</feature>
<keyword evidence="11 14" id="KW-1278">Translocase</keyword>
<evidence type="ECO:0000313" key="20">
    <source>
        <dbReference type="EMBL" id="MBI3627237.1"/>
    </source>
</evidence>
<feature type="binding site" evidence="14">
    <location>
        <position position="85"/>
    </location>
    <ligand>
        <name>ATP</name>
        <dbReference type="ChEBI" id="CHEBI:30616"/>
    </ligand>
</feature>
<feature type="domain" description="Helicase ATP-binding" evidence="17">
    <location>
        <begin position="87"/>
        <end position="275"/>
    </location>
</feature>
<dbReference type="PANTHER" id="PTHR30612:SF0">
    <property type="entry name" value="CHLOROPLAST PROTEIN-TRANSPORTING ATPASE"/>
    <property type="match status" value="1"/>
</dbReference>
<dbReference type="GO" id="GO:0005829">
    <property type="term" value="C:cytosol"/>
    <property type="evidence" value="ECO:0007669"/>
    <property type="project" value="TreeGrafter"/>
</dbReference>
<comment type="catalytic activity">
    <reaction evidence="14">
        <text>ATP + H2O + cellular proteinSide 1 = ADP + phosphate + cellular proteinSide 2.</text>
        <dbReference type="EC" id="7.4.2.8"/>
    </reaction>
</comment>
<keyword evidence="5 14" id="KW-0963">Cytoplasm</keyword>
<dbReference type="CDD" id="cd17928">
    <property type="entry name" value="DEXDc_SecA"/>
    <property type="match status" value="1"/>
</dbReference>
<dbReference type="GO" id="GO:0031522">
    <property type="term" value="C:cell envelope Sec protein transport complex"/>
    <property type="evidence" value="ECO:0007669"/>
    <property type="project" value="TreeGrafter"/>
</dbReference>
<evidence type="ECO:0000256" key="16">
    <source>
        <dbReference type="SAM" id="MobiDB-lite"/>
    </source>
</evidence>
<dbReference type="GO" id="GO:0006605">
    <property type="term" value="P:protein targeting"/>
    <property type="evidence" value="ECO:0007669"/>
    <property type="project" value="UniProtKB-UniRule"/>
</dbReference>
<dbReference type="NCBIfam" id="NF006630">
    <property type="entry name" value="PRK09200.1"/>
    <property type="match status" value="1"/>
</dbReference>
<comment type="function">
    <text evidence="14">Part of the Sec protein translocase complex. Interacts with the SecYEG preprotein conducting channel. Has a central role in coupling the hydrolysis of ATP to the transfer of proteins into and across the cell membrane, serving as an ATP-driven molecular motor driving the stepwise translocation of polypeptide chains across the membrane.</text>
</comment>
<evidence type="ECO:0000256" key="1">
    <source>
        <dbReference type="ARBA" id="ARBA00001947"/>
    </source>
</evidence>
<evidence type="ECO:0000256" key="3">
    <source>
        <dbReference type="ARBA" id="ARBA00022448"/>
    </source>
</evidence>
<comment type="subunit">
    <text evidence="14">Monomer and homodimer. Part of the essential Sec protein translocation apparatus which comprises SecA, SecYEG and auxiliary proteins SecDF. Other proteins may also be involved.</text>
</comment>
<evidence type="ECO:0000256" key="9">
    <source>
        <dbReference type="ARBA" id="ARBA00022840"/>
    </source>
</evidence>